<feature type="domain" description="Protein kinase" evidence="3">
    <location>
        <begin position="1065"/>
        <end position="1379"/>
    </location>
</feature>
<dbReference type="PROSITE" id="PS50011">
    <property type="entry name" value="PROTEIN_KINASE_DOM"/>
    <property type="match status" value="2"/>
</dbReference>
<dbReference type="InterPro" id="IPR002110">
    <property type="entry name" value="Ankyrin_rpt"/>
</dbReference>
<feature type="region of interest" description="Disordered" evidence="2">
    <location>
        <begin position="1220"/>
        <end position="1239"/>
    </location>
</feature>
<gene>
    <name evidence="4" type="ORF">FZEAL_7401</name>
</gene>
<dbReference type="PANTHER" id="PTHR37542:SF3">
    <property type="entry name" value="PRION-INHIBITION AND PROPAGATION HELO DOMAIN-CONTAINING PROTEIN"/>
    <property type="match status" value="1"/>
</dbReference>
<dbReference type="OrthoDB" id="4062651at2759"/>
<evidence type="ECO:0000313" key="5">
    <source>
        <dbReference type="Proteomes" id="UP000635477"/>
    </source>
</evidence>
<dbReference type="PANTHER" id="PTHR37542">
    <property type="entry name" value="HELO DOMAIN-CONTAINING PROTEIN-RELATED"/>
    <property type="match status" value="1"/>
</dbReference>
<reference evidence="4" key="1">
    <citation type="journal article" date="2020" name="BMC Genomics">
        <title>Correction to: Identification and distribution of gene clusters required for synthesis of sphingolipid metabolism inhibitors in diverse species of the filamentous fungus Fusarium.</title>
        <authorList>
            <person name="Kim H.S."/>
            <person name="Lohmar J.M."/>
            <person name="Busman M."/>
            <person name="Brown D.W."/>
            <person name="Naumann T.A."/>
            <person name="Divon H.H."/>
            <person name="Lysoe E."/>
            <person name="Uhlig S."/>
            <person name="Proctor R.H."/>
        </authorList>
    </citation>
    <scope>NUCLEOTIDE SEQUENCE</scope>
    <source>
        <strain evidence="4">NRRL 22465</strain>
    </source>
</reference>
<dbReference type="Proteomes" id="UP000635477">
    <property type="component" value="Unassembled WGS sequence"/>
</dbReference>
<reference evidence="4" key="2">
    <citation type="submission" date="2020-05" db="EMBL/GenBank/DDBJ databases">
        <authorList>
            <person name="Kim H.-S."/>
            <person name="Proctor R.H."/>
            <person name="Brown D.W."/>
        </authorList>
    </citation>
    <scope>NUCLEOTIDE SEQUENCE</scope>
    <source>
        <strain evidence="4">NRRL 22465</strain>
    </source>
</reference>
<dbReference type="SMART" id="SM00248">
    <property type="entry name" value="ANK"/>
    <property type="match status" value="4"/>
</dbReference>
<evidence type="ECO:0000259" key="3">
    <source>
        <dbReference type="PROSITE" id="PS50011"/>
    </source>
</evidence>
<evidence type="ECO:0000256" key="1">
    <source>
        <dbReference type="PROSITE-ProRule" id="PRU00023"/>
    </source>
</evidence>
<keyword evidence="5" id="KW-1185">Reference proteome</keyword>
<dbReference type="Gene3D" id="1.10.510.10">
    <property type="entry name" value="Transferase(Phosphotransferase) domain 1"/>
    <property type="match status" value="2"/>
</dbReference>
<keyword evidence="1" id="KW-0040">ANK repeat</keyword>
<evidence type="ECO:0000313" key="4">
    <source>
        <dbReference type="EMBL" id="KAF4975868.1"/>
    </source>
</evidence>
<dbReference type="InterPro" id="IPR000719">
    <property type="entry name" value="Prot_kinase_dom"/>
</dbReference>
<accession>A0A8H4UGM7</accession>
<dbReference type="PROSITE" id="PS50297">
    <property type="entry name" value="ANK_REP_REGION"/>
    <property type="match status" value="1"/>
</dbReference>
<feature type="domain" description="Protein kinase" evidence="3">
    <location>
        <begin position="1"/>
        <end position="304"/>
    </location>
</feature>
<dbReference type="PROSITE" id="PS50088">
    <property type="entry name" value="ANK_REPEAT"/>
    <property type="match status" value="1"/>
</dbReference>
<organism evidence="4 5">
    <name type="scientific">Fusarium zealandicum</name>
    <dbReference type="NCBI Taxonomy" id="1053134"/>
    <lineage>
        <taxon>Eukaryota</taxon>
        <taxon>Fungi</taxon>
        <taxon>Dikarya</taxon>
        <taxon>Ascomycota</taxon>
        <taxon>Pezizomycotina</taxon>
        <taxon>Sordariomycetes</taxon>
        <taxon>Hypocreomycetidae</taxon>
        <taxon>Hypocreales</taxon>
        <taxon>Nectriaceae</taxon>
        <taxon>Fusarium</taxon>
        <taxon>Fusarium staphyleae species complex</taxon>
    </lineage>
</organism>
<feature type="repeat" description="ANK" evidence="1">
    <location>
        <begin position="680"/>
        <end position="712"/>
    </location>
</feature>
<protein>
    <recommendedName>
        <fullName evidence="3">Protein kinase domain-containing protein</fullName>
    </recommendedName>
</protein>
<dbReference type="SUPFAM" id="SSF56112">
    <property type="entry name" value="Protein kinase-like (PK-like)"/>
    <property type="match status" value="2"/>
</dbReference>
<sequence>MAPDTETIWDTRFKDTAEEQSAVELISQLNQKHRREANRGLNEVVITVRNELPFIPPDLLHFDSRLGQGSSFEVNKELFSPTGDTPYYVAVKRIITRKDSGTYEETIAELEASSRRLKSVTREVRVLTHPKLRSHSCITSAIAWGWIPNAHKGTNDRHYLGKLADFGCSLFQNDVTHQNEYYLGTTRYNAPEISFSRCSKDGDETHHKGTSRFEQYQAADCYSFGLLLWETIKDGQSFIDRSWLKPGEDTSGFLERAFRSKDNFLLEMATKYLQEVQANSTTRDLEEDKSRHGVFPSNPSHSRMVDFIVFYPHLRDQLKGVDTPPESSVPTGGSSTLKVLAPRFEVNGSSPFLRSHYEVLMRPNNVTSPSVGVLFLDNGSDSNSRLRAVPRDVPAGPSLQVIKAPESKQVGTVTVTPQSHRYRLEDMFKAVLRRQPPWYNQCQAADFIQQALETEEKPEDQAEAHLQMAIMRQVGYGVAPDRDQVLFHLKAASANNKVARAILPQVRKAFRSKDHQEYDDAVSSPEIHVTYKDPLIYLENLLERGETETTNCGSTDDLPFSLGTIYEASLKVFSVLIRKGRYSAERLCTALTDACRDGHLNAAMLIAKHCTDLSVVGKKLPNPLHWLIMFSSDDTGKLLQALVSGHDGSNVNSRLKALRSMMASEHEQVSVILPHRCIKLRGTPLHWAVTAGYIDLVAAFIRLGADVNVRNGHHMHEQEDGYVDYYPSLTPLDVAVACHQPKIVQLLLDHGSEVYRGDWHWKFSPFHMIAFDSFPFGRYIAHGQAQRTALRETLGVLCDRGLDINALESLQQTPLDLAIRKLDLEPSGEIETLSPRMPRYPSRPIGQQPQIALRHGGWMPLAVVLPLDHVRGILLFRASLADDVTGLQIAEWLKTAPPKNVTAVSIEAIVLRARRIQGALKDSAFPTGSLFDKLSESARMEILRSLHHLNTDMATTALTADHARDAATNGATRNEKVTANVLDQIKGVVSTVCTAVETPLLLDTNNAVPLYPRESHDTSRDRQTDTNGLVAVASVDAALLLRDAILRDGPSQYSTEIGREKIEPIPPTQQEGQGGGPSQRRFKLARIDDQPVIMETYKYKTATEYSDEPYPQALQQVRKITGLLCHPKREGFHILPCLGFFRNPRLRELALVFRPPLPFNHEENGGVVTLLQLYKMHRIVPLGYRIHLACALATAIEHFHRVGWVHKSIRSNNIAFTTARKTSSSSGPDMEDSGIQDEEEPSPFLGSFDISNPLLFGFEYSRAGDETTYLEEDHSLINNLYRYPARWGRPTARFEKSHDVYSLGVVLLEIALWKDIKSIVKPSEDRPVIAAEVAKTLMDKCQKTLPHQVGGVLSQCVLTCLDFGTRTMGMSEYEAQTYFQRNITGPIGKAVGRV</sequence>
<dbReference type="SMART" id="SM00220">
    <property type="entry name" value="S_TKc"/>
    <property type="match status" value="1"/>
</dbReference>
<dbReference type="InterPro" id="IPR036770">
    <property type="entry name" value="Ankyrin_rpt-contain_sf"/>
</dbReference>
<dbReference type="EMBL" id="JABEYC010000593">
    <property type="protein sequence ID" value="KAF4975868.1"/>
    <property type="molecule type" value="Genomic_DNA"/>
</dbReference>
<evidence type="ECO:0000256" key="2">
    <source>
        <dbReference type="SAM" id="MobiDB-lite"/>
    </source>
</evidence>
<feature type="region of interest" description="Disordered" evidence="2">
    <location>
        <begin position="1056"/>
        <end position="1081"/>
    </location>
</feature>
<feature type="compositionally biased region" description="Acidic residues" evidence="2">
    <location>
        <begin position="1229"/>
        <end position="1239"/>
    </location>
</feature>
<dbReference type="InterPro" id="IPR011009">
    <property type="entry name" value="Kinase-like_dom_sf"/>
</dbReference>
<dbReference type="GO" id="GO:0005524">
    <property type="term" value="F:ATP binding"/>
    <property type="evidence" value="ECO:0007669"/>
    <property type="project" value="InterPro"/>
</dbReference>
<proteinExistence type="predicted"/>
<dbReference type="Gene3D" id="1.25.40.20">
    <property type="entry name" value="Ankyrin repeat-containing domain"/>
    <property type="match status" value="1"/>
</dbReference>
<dbReference type="Pfam" id="PF00023">
    <property type="entry name" value="Ank"/>
    <property type="match status" value="1"/>
</dbReference>
<dbReference type="GO" id="GO:0004672">
    <property type="term" value="F:protein kinase activity"/>
    <property type="evidence" value="ECO:0007669"/>
    <property type="project" value="InterPro"/>
</dbReference>
<comment type="caution">
    <text evidence="4">The sequence shown here is derived from an EMBL/GenBank/DDBJ whole genome shotgun (WGS) entry which is preliminary data.</text>
</comment>
<dbReference type="SUPFAM" id="SSF48403">
    <property type="entry name" value="Ankyrin repeat"/>
    <property type="match status" value="1"/>
</dbReference>
<name>A0A8H4UGM7_9HYPO</name>